<gene>
    <name evidence="2" type="ORF">EDC14_100176</name>
</gene>
<dbReference type="GO" id="GO:0006935">
    <property type="term" value="P:chemotaxis"/>
    <property type="evidence" value="ECO:0007669"/>
    <property type="project" value="UniProtKB-KW"/>
</dbReference>
<dbReference type="SUPFAM" id="SSF103039">
    <property type="entry name" value="CheC-like"/>
    <property type="match status" value="1"/>
</dbReference>
<dbReference type="Proteomes" id="UP000295008">
    <property type="component" value="Unassembled WGS sequence"/>
</dbReference>
<dbReference type="RefSeq" id="WP_132012198.1">
    <property type="nucleotide sequence ID" value="NZ_SLUN01000001.1"/>
</dbReference>
<proteinExistence type="predicted"/>
<sequence>MAYIAIEQNRDTIGQAVVLPQQELKELFEIAQAGATGAVASLRDFLGTSSDIQLNCLSFLPVSVLLDRIRLYYQDNLGFHLRFSGDISGEIYTLMRERDAFLIIERMLGAKRKSGKPLDRLEVSVLAEMIHIMANSFWRAMSEKTALNWWFSPPARVNDPARSLAYSAKVFNLDQLLIHFEFLIPGSGIRFQYVFLPSQNTFARLLEGLSRIPAPEETLLAPVAAAGTDA</sequence>
<dbReference type="AlphaFoldDB" id="A0A4R1SB78"/>
<keyword evidence="3" id="KW-1185">Reference proteome</keyword>
<protein>
    <recommendedName>
        <fullName evidence="4">Chemotaxis protein CheC</fullName>
    </recommendedName>
</protein>
<evidence type="ECO:0000313" key="2">
    <source>
        <dbReference type="EMBL" id="TCL76796.1"/>
    </source>
</evidence>
<keyword evidence="1" id="KW-0145">Chemotaxis</keyword>
<organism evidence="2 3">
    <name type="scientific">Hydrogenispora ethanolica</name>
    <dbReference type="NCBI Taxonomy" id="1082276"/>
    <lineage>
        <taxon>Bacteria</taxon>
        <taxon>Bacillati</taxon>
        <taxon>Bacillota</taxon>
        <taxon>Hydrogenispora</taxon>
    </lineage>
</organism>
<name>A0A4R1SB78_HYDET</name>
<dbReference type="InterPro" id="IPR028976">
    <property type="entry name" value="CheC-like_sf"/>
</dbReference>
<comment type="caution">
    <text evidence="2">The sequence shown here is derived from an EMBL/GenBank/DDBJ whole genome shotgun (WGS) entry which is preliminary data.</text>
</comment>
<evidence type="ECO:0000256" key="1">
    <source>
        <dbReference type="ARBA" id="ARBA00022500"/>
    </source>
</evidence>
<evidence type="ECO:0000313" key="3">
    <source>
        <dbReference type="Proteomes" id="UP000295008"/>
    </source>
</evidence>
<dbReference type="Gene3D" id="3.40.1550.10">
    <property type="entry name" value="CheC-like"/>
    <property type="match status" value="1"/>
</dbReference>
<evidence type="ECO:0008006" key="4">
    <source>
        <dbReference type="Google" id="ProtNLM"/>
    </source>
</evidence>
<accession>A0A4R1SB78</accession>
<reference evidence="2 3" key="1">
    <citation type="submission" date="2019-03" db="EMBL/GenBank/DDBJ databases">
        <title>Genomic Encyclopedia of Type Strains, Phase IV (KMG-IV): sequencing the most valuable type-strain genomes for metagenomic binning, comparative biology and taxonomic classification.</title>
        <authorList>
            <person name="Goeker M."/>
        </authorList>
    </citation>
    <scope>NUCLEOTIDE SEQUENCE [LARGE SCALE GENOMIC DNA]</scope>
    <source>
        <strain evidence="2 3">LX-B</strain>
    </source>
</reference>
<dbReference type="EMBL" id="SLUN01000001">
    <property type="protein sequence ID" value="TCL76796.1"/>
    <property type="molecule type" value="Genomic_DNA"/>
</dbReference>